<dbReference type="InterPro" id="IPR002323">
    <property type="entry name" value="Cyt_CIE"/>
</dbReference>
<feature type="chain" id="PRO_5009527147" evidence="7">
    <location>
        <begin position="23"/>
        <end position="99"/>
    </location>
</feature>
<organism evidence="9 10">
    <name type="scientific">Candidatus Muproteobacteria bacterium RBG_16_60_9</name>
    <dbReference type="NCBI Taxonomy" id="1817755"/>
    <lineage>
        <taxon>Bacteria</taxon>
        <taxon>Pseudomonadati</taxon>
        <taxon>Pseudomonadota</taxon>
        <taxon>Candidatus Muproteobacteria</taxon>
    </lineage>
</organism>
<keyword evidence="4" id="KW-0249">Electron transport</keyword>
<keyword evidence="3 6" id="KW-0479">Metal-binding</keyword>
<dbReference type="InterPro" id="IPR009056">
    <property type="entry name" value="Cyt_c-like_dom"/>
</dbReference>
<keyword evidence="2 6" id="KW-0349">Heme</keyword>
<proteinExistence type="predicted"/>
<evidence type="ECO:0000256" key="4">
    <source>
        <dbReference type="ARBA" id="ARBA00022982"/>
    </source>
</evidence>
<keyword evidence="7" id="KW-0732">Signal</keyword>
<evidence type="ECO:0000256" key="6">
    <source>
        <dbReference type="PROSITE-ProRule" id="PRU00433"/>
    </source>
</evidence>
<evidence type="ECO:0000256" key="2">
    <source>
        <dbReference type="ARBA" id="ARBA00022617"/>
    </source>
</evidence>
<evidence type="ECO:0000256" key="3">
    <source>
        <dbReference type="ARBA" id="ARBA00022723"/>
    </source>
</evidence>
<gene>
    <name evidence="9" type="ORF">A2W18_11680</name>
</gene>
<feature type="signal peptide" evidence="7">
    <location>
        <begin position="1"/>
        <end position="22"/>
    </location>
</feature>
<dbReference type="SUPFAM" id="SSF46626">
    <property type="entry name" value="Cytochrome c"/>
    <property type="match status" value="1"/>
</dbReference>
<keyword evidence="5 6" id="KW-0408">Iron</keyword>
<keyword evidence="1" id="KW-0813">Transport</keyword>
<dbReference type="Pfam" id="PF13442">
    <property type="entry name" value="Cytochrome_CBB3"/>
    <property type="match status" value="1"/>
</dbReference>
<name>A0A1F6V5L2_9PROT</name>
<dbReference type="AlphaFoldDB" id="A0A1F6V5L2"/>
<dbReference type="GO" id="GO:0009055">
    <property type="term" value="F:electron transfer activity"/>
    <property type="evidence" value="ECO:0007669"/>
    <property type="project" value="InterPro"/>
</dbReference>
<feature type="domain" description="Cytochrome c" evidence="8">
    <location>
        <begin position="19"/>
        <end position="98"/>
    </location>
</feature>
<evidence type="ECO:0000259" key="8">
    <source>
        <dbReference type="PROSITE" id="PS51007"/>
    </source>
</evidence>
<dbReference type="EMBL" id="MFSP01000121">
    <property type="protein sequence ID" value="OGI64746.1"/>
    <property type="molecule type" value="Genomic_DNA"/>
</dbReference>
<evidence type="ECO:0000313" key="9">
    <source>
        <dbReference type="EMBL" id="OGI64746.1"/>
    </source>
</evidence>
<sequence length="99" mass="10027">MFRVFAILAGVLAVAISTGVLADGKAAYDAKCAACHAAGVAGAPKLGDKAAWAPRVKTGEAALVQSVVKGKGVMPARGGQNASDKEIKESVEYILSQVK</sequence>
<dbReference type="PROSITE" id="PS51007">
    <property type="entry name" value="CYTC"/>
    <property type="match status" value="1"/>
</dbReference>
<protein>
    <submittedName>
        <fullName evidence="9">Cytochrome C</fullName>
    </submittedName>
</protein>
<evidence type="ECO:0000256" key="7">
    <source>
        <dbReference type="SAM" id="SignalP"/>
    </source>
</evidence>
<evidence type="ECO:0000313" key="10">
    <source>
        <dbReference type="Proteomes" id="UP000179076"/>
    </source>
</evidence>
<dbReference type="PANTHER" id="PTHR40942">
    <property type="match status" value="1"/>
</dbReference>
<evidence type="ECO:0000256" key="5">
    <source>
        <dbReference type="ARBA" id="ARBA00023004"/>
    </source>
</evidence>
<dbReference type="GO" id="GO:0005506">
    <property type="term" value="F:iron ion binding"/>
    <property type="evidence" value="ECO:0007669"/>
    <property type="project" value="InterPro"/>
</dbReference>
<evidence type="ECO:0000256" key="1">
    <source>
        <dbReference type="ARBA" id="ARBA00022448"/>
    </source>
</evidence>
<comment type="caution">
    <text evidence="9">The sequence shown here is derived from an EMBL/GenBank/DDBJ whole genome shotgun (WGS) entry which is preliminary data.</text>
</comment>
<dbReference type="Gene3D" id="1.10.760.10">
    <property type="entry name" value="Cytochrome c-like domain"/>
    <property type="match status" value="1"/>
</dbReference>
<reference evidence="9 10" key="1">
    <citation type="journal article" date="2016" name="Nat. Commun.">
        <title>Thousands of microbial genomes shed light on interconnected biogeochemical processes in an aquifer system.</title>
        <authorList>
            <person name="Anantharaman K."/>
            <person name="Brown C.T."/>
            <person name="Hug L.A."/>
            <person name="Sharon I."/>
            <person name="Castelle C.J."/>
            <person name="Probst A.J."/>
            <person name="Thomas B.C."/>
            <person name="Singh A."/>
            <person name="Wilkins M.J."/>
            <person name="Karaoz U."/>
            <person name="Brodie E.L."/>
            <person name="Williams K.H."/>
            <person name="Hubbard S.S."/>
            <person name="Banfield J.F."/>
        </authorList>
    </citation>
    <scope>NUCLEOTIDE SEQUENCE [LARGE SCALE GENOMIC DNA]</scope>
</reference>
<dbReference type="InterPro" id="IPR036909">
    <property type="entry name" value="Cyt_c-like_dom_sf"/>
</dbReference>
<accession>A0A1F6V5L2</accession>
<dbReference type="PANTHER" id="PTHR40942:SF4">
    <property type="entry name" value="CYTOCHROME C5"/>
    <property type="match status" value="1"/>
</dbReference>
<dbReference type="PRINTS" id="PR00607">
    <property type="entry name" value="CYTCHROMECIE"/>
</dbReference>
<dbReference type="GO" id="GO:0020037">
    <property type="term" value="F:heme binding"/>
    <property type="evidence" value="ECO:0007669"/>
    <property type="project" value="InterPro"/>
</dbReference>
<dbReference type="Proteomes" id="UP000179076">
    <property type="component" value="Unassembled WGS sequence"/>
</dbReference>